<feature type="signal peptide" evidence="1">
    <location>
        <begin position="1"/>
        <end position="23"/>
    </location>
</feature>
<dbReference type="Gramene" id="TVU51181">
    <property type="protein sequence ID" value="TVU51181"/>
    <property type="gene ID" value="EJB05_02590"/>
</dbReference>
<accession>A0A5J9WSU2</accession>
<evidence type="ECO:0000313" key="2">
    <source>
        <dbReference type="EMBL" id="TVU51181.1"/>
    </source>
</evidence>
<evidence type="ECO:0000256" key="1">
    <source>
        <dbReference type="SAM" id="SignalP"/>
    </source>
</evidence>
<feature type="chain" id="PRO_5023843443" description="Secreted protein" evidence="1">
    <location>
        <begin position="24"/>
        <end position="111"/>
    </location>
</feature>
<feature type="non-terminal residue" evidence="2">
    <location>
        <position position="1"/>
    </location>
</feature>
<sequence length="111" mass="11548">MVLVWVLQSVLLGLTNLYGAGLGAVGGGGCTQGEALSLPISAQDSGPRSAEARPQEHEVPYPLYRPIKNKLVPCESVVCISMVASTGSTIVTQRSSSGTIKLGTPIRGHPY</sequence>
<proteinExistence type="predicted"/>
<comment type="caution">
    <text evidence="2">The sequence shown here is derived from an EMBL/GenBank/DDBJ whole genome shotgun (WGS) entry which is preliminary data.</text>
</comment>
<dbReference type="Proteomes" id="UP000324897">
    <property type="component" value="Chromosome 6"/>
</dbReference>
<keyword evidence="3" id="KW-1185">Reference proteome</keyword>
<evidence type="ECO:0008006" key="4">
    <source>
        <dbReference type="Google" id="ProtNLM"/>
    </source>
</evidence>
<gene>
    <name evidence="2" type="ORF">EJB05_02590</name>
</gene>
<name>A0A5J9WSU2_9POAL</name>
<evidence type="ECO:0000313" key="3">
    <source>
        <dbReference type="Proteomes" id="UP000324897"/>
    </source>
</evidence>
<organism evidence="2 3">
    <name type="scientific">Eragrostis curvula</name>
    <name type="common">weeping love grass</name>
    <dbReference type="NCBI Taxonomy" id="38414"/>
    <lineage>
        <taxon>Eukaryota</taxon>
        <taxon>Viridiplantae</taxon>
        <taxon>Streptophyta</taxon>
        <taxon>Embryophyta</taxon>
        <taxon>Tracheophyta</taxon>
        <taxon>Spermatophyta</taxon>
        <taxon>Magnoliopsida</taxon>
        <taxon>Liliopsida</taxon>
        <taxon>Poales</taxon>
        <taxon>Poaceae</taxon>
        <taxon>PACMAD clade</taxon>
        <taxon>Chloridoideae</taxon>
        <taxon>Eragrostideae</taxon>
        <taxon>Eragrostidinae</taxon>
        <taxon>Eragrostis</taxon>
    </lineage>
</organism>
<dbReference type="EMBL" id="RWGY01000002">
    <property type="protein sequence ID" value="TVU51181.1"/>
    <property type="molecule type" value="Genomic_DNA"/>
</dbReference>
<keyword evidence="1" id="KW-0732">Signal</keyword>
<protein>
    <recommendedName>
        <fullName evidence="4">Secreted protein</fullName>
    </recommendedName>
</protein>
<reference evidence="2 3" key="1">
    <citation type="journal article" date="2019" name="Sci. Rep.">
        <title>A high-quality genome of Eragrostis curvula grass provides insights into Poaceae evolution and supports new strategies to enhance forage quality.</title>
        <authorList>
            <person name="Carballo J."/>
            <person name="Santos B.A.C.M."/>
            <person name="Zappacosta D."/>
            <person name="Garbus I."/>
            <person name="Selva J.P."/>
            <person name="Gallo C.A."/>
            <person name="Diaz A."/>
            <person name="Albertini E."/>
            <person name="Caccamo M."/>
            <person name="Echenique V."/>
        </authorList>
    </citation>
    <scope>NUCLEOTIDE SEQUENCE [LARGE SCALE GENOMIC DNA]</scope>
    <source>
        <strain evidence="3">cv. Victoria</strain>
        <tissue evidence="2">Leaf</tissue>
    </source>
</reference>
<dbReference type="AlphaFoldDB" id="A0A5J9WSU2"/>